<sequence>MFVIVYFCPQAGKDLYEAIGGTQGICNLSPAILLSRPSAHTTVLMHWDTNPRSCTMYSCVRVLSVEGFPHSEPTLLCLKLSLTRDKSCEVLSSLSFHQLHLSPSMARIGLLPVQGNYVALILIPDEVRRQEMSRSLRAPVSLFCVVVCLEADAPRLPLPVFVCVRVSRATNALILLRPKEIRMHRMRHPSEHVSFPPVRTTLTLMSMLDRLSRPRIRCPAEFTLSVSFPSFGINNARWRLCGSSFPAGFSRNTTAGDSAGETREVDLCWSTCAWQCDVPQAGRGSSEGTLPLWDVCSDGDFVSDYWLIRVLFRSRIYGSISGRRRFDPGIDRRVPFISDPQVEFESTCSEDLAVIRSVDVPVMMMCQPVRIARLLRYPARSNKSKLMDPPNADILELKEMVRDLFSVVQGLALGQKAMSERLDKIEKWLIVEKVQGKDPSPEVTNPSDSVAKEPFGGGLLMKEVDSSGVPAKKERSKDRYHPYAAVIAPVGNPLVPPQQLPPQQKAPRARSQVKKKKEERQFEEPPVTYTLLFRRLRDLGLVRPRILIPVAQQKSPAHYDENARCEFHSEAPRHNIEGCRAFKHVVQDMVDSKTISLAQIMDGDVNPVPRQGPVKVKMVKKVKKGMEVIEEDQLKVPMAVVPKPLVQDGAFPVVDDCCAAIAIEGCVGMKDTTQKMVEMDSEKVETPSQAIETIKVENAVVIGKEKTLSISSYKQALEVVKNKEARGWGRIIDIVVKADMFGIGYPDQESSRPNRGHRPPYIFVSAGMLNSDHACSVSEEIDRDRELELWIKSCVPGNWKASKSITVTHPEV</sequence>
<evidence type="ECO:0000313" key="2">
    <source>
        <dbReference type="EMBL" id="KAI5395577.1"/>
    </source>
</evidence>
<dbReference type="Gramene" id="Psat06G0193900-T1">
    <property type="protein sequence ID" value="KAI5395577.1"/>
    <property type="gene ID" value="KIW84_061939"/>
</dbReference>
<dbReference type="EMBL" id="JAMSHJ010000006">
    <property type="protein sequence ID" value="KAI5395577.1"/>
    <property type="molecule type" value="Genomic_DNA"/>
</dbReference>
<keyword evidence="3" id="KW-1185">Reference proteome</keyword>
<feature type="region of interest" description="Disordered" evidence="1">
    <location>
        <begin position="491"/>
        <end position="521"/>
    </location>
</feature>
<dbReference type="Proteomes" id="UP001058974">
    <property type="component" value="Chromosome 6"/>
</dbReference>
<proteinExistence type="predicted"/>
<organism evidence="2 3">
    <name type="scientific">Pisum sativum</name>
    <name type="common">Garden pea</name>
    <name type="synonym">Lathyrus oleraceus</name>
    <dbReference type="NCBI Taxonomy" id="3888"/>
    <lineage>
        <taxon>Eukaryota</taxon>
        <taxon>Viridiplantae</taxon>
        <taxon>Streptophyta</taxon>
        <taxon>Embryophyta</taxon>
        <taxon>Tracheophyta</taxon>
        <taxon>Spermatophyta</taxon>
        <taxon>Magnoliopsida</taxon>
        <taxon>eudicotyledons</taxon>
        <taxon>Gunneridae</taxon>
        <taxon>Pentapetalae</taxon>
        <taxon>rosids</taxon>
        <taxon>fabids</taxon>
        <taxon>Fabales</taxon>
        <taxon>Fabaceae</taxon>
        <taxon>Papilionoideae</taxon>
        <taxon>50 kb inversion clade</taxon>
        <taxon>NPAAA clade</taxon>
        <taxon>Hologalegina</taxon>
        <taxon>IRL clade</taxon>
        <taxon>Fabeae</taxon>
        <taxon>Lathyrus</taxon>
    </lineage>
</organism>
<evidence type="ECO:0000256" key="1">
    <source>
        <dbReference type="SAM" id="MobiDB-lite"/>
    </source>
</evidence>
<protein>
    <submittedName>
        <fullName evidence="2">Uncharacterized protein</fullName>
    </submittedName>
</protein>
<gene>
    <name evidence="2" type="ORF">KIW84_061939</name>
</gene>
<evidence type="ECO:0000313" key="3">
    <source>
        <dbReference type="Proteomes" id="UP001058974"/>
    </source>
</evidence>
<accession>A0A9D4W5L2</accession>
<name>A0A9D4W5L2_PEA</name>
<dbReference type="AlphaFoldDB" id="A0A9D4W5L2"/>
<reference evidence="2 3" key="1">
    <citation type="journal article" date="2022" name="Nat. Genet.">
        <title>Improved pea reference genome and pan-genome highlight genomic features and evolutionary characteristics.</title>
        <authorList>
            <person name="Yang T."/>
            <person name="Liu R."/>
            <person name="Luo Y."/>
            <person name="Hu S."/>
            <person name="Wang D."/>
            <person name="Wang C."/>
            <person name="Pandey M.K."/>
            <person name="Ge S."/>
            <person name="Xu Q."/>
            <person name="Li N."/>
            <person name="Li G."/>
            <person name="Huang Y."/>
            <person name="Saxena R.K."/>
            <person name="Ji Y."/>
            <person name="Li M."/>
            <person name="Yan X."/>
            <person name="He Y."/>
            <person name="Liu Y."/>
            <person name="Wang X."/>
            <person name="Xiang C."/>
            <person name="Varshney R.K."/>
            <person name="Ding H."/>
            <person name="Gao S."/>
            <person name="Zong X."/>
        </authorList>
    </citation>
    <scope>NUCLEOTIDE SEQUENCE [LARGE SCALE GENOMIC DNA]</scope>
    <source>
        <strain evidence="2 3">cv. Zhongwan 6</strain>
    </source>
</reference>
<dbReference type="PANTHER" id="PTHR32108">
    <property type="entry name" value="DNA-DIRECTED RNA POLYMERASE SUBUNIT ALPHA"/>
    <property type="match status" value="1"/>
</dbReference>
<dbReference type="PANTHER" id="PTHR32108:SF9">
    <property type="entry name" value="REVERSE TRANSCRIPTASE RNASE H-LIKE DOMAIN-CONTAINING PROTEIN"/>
    <property type="match status" value="1"/>
</dbReference>
<comment type="caution">
    <text evidence="2">The sequence shown here is derived from an EMBL/GenBank/DDBJ whole genome shotgun (WGS) entry which is preliminary data.</text>
</comment>